<keyword evidence="3 5" id="KW-0863">Zinc-finger</keyword>
<protein>
    <recommendedName>
        <fullName evidence="6">C2H2-type domain-containing protein</fullName>
    </recommendedName>
</protein>
<evidence type="ECO:0000256" key="5">
    <source>
        <dbReference type="PROSITE-ProRule" id="PRU00042"/>
    </source>
</evidence>
<dbReference type="Pfam" id="PF13894">
    <property type="entry name" value="zf-C2H2_4"/>
    <property type="match status" value="1"/>
</dbReference>
<dbReference type="PROSITE" id="PS50157">
    <property type="entry name" value="ZINC_FINGER_C2H2_2"/>
    <property type="match status" value="1"/>
</dbReference>
<sequence>MDWSEFSNPRDLDFSAGLQINAEQRESPWKFEEAEMPSTAMMEVSGDGLYHCPQTSCSSRKGFRNRSLLRKHLLWHKKPVKCNICQHVSGTQRDMRRHAERAHKTWAEQHWNVERIRCEMCSDSFTRKDSLQRHYRRKHPKRLAK</sequence>
<dbReference type="SUPFAM" id="SSF57667">
    <property type="entry name" value="beta-beta-alpha zinc fingers"/>
    <property type="match status" value="1"/>
</dbReference>
<evidence type="ECO:0000256" key="3">
    <source>
        <dbReference type="ARBA" id="ARBA00022771"/>
    </source>
</evidence>
<proteinExistence type="predicted"/>
<accession>A0ABR4M4E4</accession>
<evidence type="ECO:0000256" key="4">
    <source>
        <dbReference type="ARBA" id="ARBA00022833"/>
    </source>
</evidence>
<keyword evidence="8" id="KW-1185">Reference proteome</keyword>
<dbReference type="PANTHER" id="PTHR24379:SF121">
    <property type="entry name" value="C2H2-TYPE DOMAIN-CONTAINING PROTEIN"/>
    <property type="match status" value="1"/>
</dbReference>
<evidence type="ECO:0000259" key="6">
    <source>
        <dbReference type="PROSITE" id="PS50157"/>
    </source>
</evidence>
<keyword evidence="4" id="KW-0862">Zinc</keyword>
<dbReference type="Proteomes" id="UP001610432">
    <property type="component" value="Unassembled WGS sequence"/>
</dbReference>
<comment type="caution">
    <text evidence="7">The sequence shown here is derived from an EMBL/GenBank/DDBJ whole genome shotgun (WGS) entry which is preliminary data.</text>
</comment>
<organism evidence="7 8">
    <name type="scientific">Aspergillus lucknowensis</name>
    <dbReference type="NCBI Taxonomy" id="176173"/>
    <lineage>
        <taxon>Eukaryota</taxon>
        <taxon>Fungi</taxon>
        <taxon>Dikarya</taxon>
        <taxon>Ascomycota</taxon>
        <taxon>Pezizomycotina</taxon>
        <taxon>Eurotiomycetes</taxon>
        <taxon>Eurotiomycetidae</taxon>
        <taxon>Eurotiales</taxon>
        <taxon>Aspergillaceae</taxon>
        <taxon>Aspergillus</taxon>
        <taxon>Aspergillus subgen. Nidulantes</taxon>
    </lineage>
</organism>
<dbReference type="InterPro" id="IPR036236">
    <property type="entry name" value="Znf_C2H2_sf"/>
</dbReference>
<feature type="domain" description="C2H2-type" evidence="6">
    <location>
        <begin position="116"/>
        <end position="139"/>
    </location>
</feature>
<dbReference type="EMBL" id="JBFXLQ010000003">
    <property type="protein sequence ID" value="KAL2871438.1"/>
    <property type="molecule type" value="Genomic_DNA"/>
</dbReference>
<dbReference type="PROSITE" id="PS00028">
    <property type="entry name" value="ZINC_FINGER_C2H2_1"/>
    <property type="match status" value="1"/>
</dbReference>
<evidence type="ECO:0000313" key="7">
    <source>
        <dbReference type="EMBL" id="KAL2871438.1"/>
    </source>
</evidence>
<dbReference type="Gene3D" id="3.30.160.60">
    <property type="entry name" value="Classic Zinc Finger"/>
    <property type="match status" value="2"/>
</dbReference>
<evidence type="ECO:0000313" key="8">
    <source>
        <dbReference type="Proteomes" id="UP001610432"/>
    </source>
</evidence>
<evidence type="ECO:0000256" key="2">
    <source>
        <dbReference type="ARBA" id="ARBA00022737"/>
    </source>
</evidence>
<dbReference type="InterPro" id="IPR013087">
    <property type="entry name" value="Znf_C2H2_type"/>
</dbReference>
<reference evidence="7 8" key="1">
    <citation type="submission" date="2024-07" db="EMBL/GenBank/DDBJ databases">
        <title>Section-level genome sequencing and comparative genomics of Aspergillus sections Usti and Cavernicolus.</title>
        <authorList>
            <consortium name="Lawrence Berkeley National Laboratory"/>
            <person name="Nybo J.L."/>
            <person name="Vesth T.C."/>
            <person name="Theobald S."/>
            <person name="Frisvad J.C."/>
            <person name="Larsen T.O."/>
            <person name="Kjaerboelling I."/>
            <person name="Rothschild-Mancinelli K."/>
            <person name="Lyhne E.K."/>
            <person name="Kogle M.E."/>
            <person name="Barry K."/>
            <person name="Clum A."/>
            <person name="Na H."/>
            <person name="Ledsgaard L."/>
            <person name="Lin J."/>
            <person name="Lipzen A."/>
            <person name="Kuo A."/>
            <person name="Riley R."/>
            <person name="Mondo S."/>
            <person name="Labutti K."/>
            <person name="Haridas S."/>
            <person name="Pangalinan J."/>
            <person name="Salamov A.A."/>
            <person name="Simmons B.A."/>
            <person name="Magnuson J.K."/>
            <person name="Chen J."/>
            <person name="Drula E."/>
            <person name="Henrissat B."/>
            <person name="Wiebenga A."/>
            <person name="Lubbers R.J."/>
            <person name="Gomes A.C."/>
            <person name="Macurrencykelacurrency M.R."/>
            <person name="Stajich J."/>
            <person name="Grigoriev I.V."/>
            <person name="Mortensen U.H."/>
            <person name="De Vries R.P."/>
            <person name="Baker S.E."/>
            <person name="Andersen M.R."/>
        </authorList>
    </citation>
    <scope>NUCLEOTIDE SEQUENCE [LARGE SCALE GENOMIC DNA]</scope>
    <source>
        <strain evidence="7 8">CBS 449.75</strain>
    </source>
</reference>
<dbReference type="RefSeq" id="XP_070890417.1">
    <property type="nucleotide sequence ID" value="XM_071028002.1"/>
</dbReference>
<name>A0ABR4M4E4_9EURO</name>
<keyword evidence="2" id="KW-0677">Repeat</keyword>
<gene>
    <name evidence="7" type="ORF">BJX67DRAFT_342239</name>
</gene>
<dbReference type="GeneID" id="98143074"/>
<dbReference type="SMART" id="SM00355">
    <property type="entry name" value="ZnF_C2H2"/>
    <property type="match status" value="3"/>
</dbReference>
<evidence type="ECO:0000256" key="1">
    <source>
        <dbReference type="ARBA" id="ARBA00022723"/>
    </source>
</evidence>
<keyword evidence="1" id="KW-0479">Metal-binding</keyword>
<dbReference type="PANTHER" id="PTHR24379">
    <property type="entry name" value="KRAB AND ZINC FINGER DOMAIN-CONTAINING"/>
    <property type="match status" value="1"/>
</dbReference>